<evidence type="ECO:0000313" key="2">
    <source>
        <dbReference type="EMBL" id="MET3867576.1"/>
    </source>
</evidence>
<accession>A0ABV2NM96</accession>
<proteinExistence type="predicted"/>
<name>A0ABV2NM96_9HYPH</name>
<feature type="compositionally biased region" description="Basic and acidic residues" evidence="1">
    <location>
        <begin position="100"/>
        <end position="134"/>
    </location>
</feature>
<organism evidence="2 3">
    <name type="scientific">Methylobacterium radiotolerans</name>
    <dbReference type="NCBI Taxonomy" id="31998"/>
    <lineage>
        <taxon>Bacteria</taxon>
        <taxon>Pseudomonadati</taxon>
        <taxon>Pseudomonadota</taxon>
        <taxon>Alphaproteobacteria</taxon>
        <taxon>Hyphomicrobiales</taxon>
        <taxon>Methylobacteriaceae</taxon>
        <taxon>Methylobacterium</taxon>
    </lineage>
</organism>
<evidence type="ECO:0000313" key="3">
    <source>
        <dbReference type="Proteomes" id="UP001549119"/>
    </source>
</evidence>
<comment type="caution">
    <text evidence="2">The sequence shown here is derived from an EMBL/GenBank/DDBJ whole genome shotgun (WGS) entry which is preliminary data.</text>
</comment>
<protein>
    <submittedName>
        <fullName evidence="2">Uncharacterized protein</fullName>
    </submittedName>
</protein>
<feature type="region of interest" description="Disordered" evidence="1">
    <location>
        <begin position="1"/>
        <end position="25"/>
    </location>
</feature>
<gene>
    <name evidence="2" type="ORF">ABIC20_004885</name>
</gene>
<feature type="region of interest" description="Disordered" evidence="1">
    <location>
        <begin position="100"/>
        <end position="148"/>
    </location>
</feature>
<dbReference type="Proteomes" id="UP001549119">
    <property type="component" value="Unassembled WGS sequence"/>
</dbReference>
<reference evidence="2 3" key="1">
    <citation type="submission" date="2024-06" db="EMBL/GenBank/DDBJ databases">
        <title>Genomics of switchgrass bacterial isolates.</title>
        <authorList>
            <person name="Shade A."/>
        </authorList>
    </citation>
    <scope>NUCLEOTIDE SEQUENCE [LARGE SCALE GENOMIC DNA]</scope>
    <source>
        <strain evidence="2 3">PvP084</strain>
    </source>
</reference>
<sequence>MKRLQSEPRSASELAPGVDEQDLLPLGDLADRQRGGRVDLADEAGHAVALDHALGLGRGGLRIDAVLREQLDLPARDAAGGVDLLHRELGRLHGELPERAEEARARRQMADPDHLRLSLRERRAREGRREERRAAGAQKAAARKGIPVPVRHRSAPVRVLQPGCCGGL</sequence>
<keyword evidence="3" id="KW-1185">Reference proteome</keyword>
<dbReference type="EMBL" id="JBEPNW010000002">
    <property type="protein sequence ID" value="MET3867576.1"/>
    <property type="molecule type" value="Genomic_DNA"/>
</dbReference>
<feature type="compositionally biased region" description="Low complexity" evidence="1">
    <location>
        <begin position="135"/>
        <end position="145"/>
    </location>
</feature>
<evidence type="ECO:0000256" key="1">
    <source>
        <dbReference type="SAM" id="MobiDB-lite"/>
    </source>
</evidence>